<dbReference type="Gene3D" id="3.10.20.90">
    <property type="entry name" value="Phosphatidylinositol 3-kinase Catalytic Subunit, Chain A, domain 1"/>
    <property type="match status" value="1"/>
</dbReference>
<dbReference type="AlphaFoldDB" id="A0A9K3CRL5"/>
<feature type="domain" description="Ubiquitin-like" evidence="2">
    <location>
        <begin position="76"/>
        <end position="170"/>
    </location>
</feature>
<organism evidence="3 4">
    <name type="scientific">Kipferlia bialata</name>
    <dbReference type="NCBI Taxonomy" id="797122"/>
    <lineage>
        <taxon>Eukaryota</taxon>
        <taxon>Metamonada</taxon>
        <taxon>Carpediemonas-like organisms</taxon>
        <taxon>Kipferlia</taxon>
    </lineage>
</organism>
<evidence type="ECO:0000259" key="2">
    <source>
        <dbReference type="PROSITE" id="PS50053"/>
    </source>
</evidence>
<dbReference type="InterPro" id="IPR000626">
    <property type="entry name" value="Ubiquitin-like_dom"/>
</dbReference>
<accession>A0A9K3CRL5</accession>
<keyword evidence="4" id="KW-1185">Reference proteome</keyword>
<evidence type="ECO:0000256" key="1">
    <source>
        <dbReference type="SAM" id="MobiDB-lite"/>
    </source>
</evidence>
<gene>
    <name evidence="3" type="ORF">KIPB_003016</name>
</gene>
<evidence type="ECO:0000313" key="4">
    <source>
        <dbReference type="Proteomes" id="UP000265618"/>
    </source>
</evidence>
<dbReference type="PROSITE" id="PS50053">
    <property type="entry name" value="UBIQUITIN_2"/>
    <property type="match status" value="1"/>
</dbReference>
<reference evidence="3 4" key="1">
    <citation type="journal article" date="2018" name="PLoS ONE">
        <title>The draft genome of Kipferlia bialata reveals reductive genome evolution in fornicate parasites.</title>
        <authorList>
            <person name="Tanifuji G."/>
            <person name="Takabayashi S."/>
            <person name="Kume K."/>
            <person name="Takagi M."/>
            <person name="Nakayama T."/>
            <person name="Kamikawa R."/>
            <person name="Inagaki Y."/>
            <person name="Hashimoto T."/>
        </authorList>
    </citation>
    <scope>NUCLEOTIDE SEQUENCE [LARGE SCALE GENOMIC DNA]</scope>
    <source>
        <strain evidence="3">NY0173</strain>
    </source>
</reference>
<dbReference type="InterPro" id="IPR029071">
    <property type="entry name" value="Ubiquitin-like_domsf"/>
</dbReference>
<proteinExistence type="predicted"/>
<comment type="caution">
    <text evidence="3">The sequence shown here is derived from an EMBL/GenBank/DDBJ whole genome shotgun (WGS) entry which is preliminary data.</text>
</comment>
<dbReference type="SUPFAM" id="SSF54236">
    <property type="entry name" value="Ubiquitin-like"/>
    <property type="match status" value="1"/>
</dbReference>
<dbReference type="Proteomes" id="UP000265618">
    <property type="component" value="Unassembled WGS sequence"/>
</dbReference>
<sequence>MGCHESGAQARMSLKRHPLPPKRDKLKELKEQAIEAEAGRRVLAVYCDGEKYYGQLSADLVLGSVWGVKLAPPTDIVISLYHMVRGTSMTVSVQPDTTVAELLDKVAVSESLRRRSITLYVSDTCDPFADYEDYVDGAPKGQMQDESRTLASYGVTAGDTLGLWVEPRGGGCRAGFVDVEETEGLGNIPLDRSGKCPSWRSATYGLNLEGVCTNKECAACGHMVIHKCWMGTFDLQMDSYKVKCPVCNEWVEATTLGFIGCTLSFTGIKGGGRYPPSAVKVPPLSAPVDIYRRYDPQECGMCDYVSLKITAGRLDRSACLLCTERVGEGESAAARGSCSCIHHAKQVHHTCYNAVKLRSQTPKQDMGYTHYWYRKGPLTPEQWESVVKAVEEVIARDPTAFEHTVSADHICLSNETGEPFCLTRDPERPQIQDSSLTSLRFNPLCPDKGLFYFCKTSREPYDAAVVATLRAAFIAGGPDIITIQSDGDVFEDLCPREE</sequence>
<dbReference type="OrthoDB" id="428577at2759"/>
<protein>
    <recommendedName>
        <fullName evidence="2">Ubiquitin-like domain-containing protein</fullName>
    </recommendedName>
</protein>
<dbReference type="CDD" id="cd17039">
    <property type="entry name" value="Ubl_ubiquitin_like"/>
    <property type="match status" value="1"/>
</dbReference>
<dbReference type="EMBL" id="BDIP01000546">
    <property type="protein sequence ID" value="GIQ81963.1"/>
    <property type="molecule type" value="Genomic_DNA"/>
</dbReference>
<name>A0A9K3CRL5_9EUKA</name>
<evidence type="ECO:0000313" key="3">
    <source>
        <dbReference type="EMBL" id="GIQ81963.1"/>
    </source>
</evidence>
<feature type="region of interest" description="Disordered" evidence="1">
    <location>
        <begin position="1"/>
        <end position="23"/>
    </location>
</feature>